<accession>A0A2A2D294</accession>
<dbReference type="AlphaFoldDB" id="A0A2A2D294"/>
<dbReference type="EMBL" id="NSJV01000446">
    <property type="protein sequence ID" value="PAU46553.1"/>
    <property type="molecule type" value="Genomic_DNA"/>
</dbReference>
<sequence length="75" mass="7693">MSIAFQIGLARARVALLAAGLAWLFGLQAPVAIRAAIGGLVIAAVVFDGVVADRSTAQAVIDTKPPPHNDYRPAA</sequence>
<gene>
    <name evidence="1" type="ORF">CK936_23455</name>
</gene>
<dbReference type="Proteomes" id="UP000218944">
    <property type="component" value="Unassembled WGS sequence"/>
</dbReference>
<dbReference type="RefSeq" id="WP_095582946.1">
    <property type="nucleotide sequence ID" value="NZ_JAJQQS010000026.1"/>
</dbReference>
<comment type="caution">
    <text evidence="1">The sequence shown here is derived from an EMBL/GenBank/DDBJ whole genome shotgun (WGS) entry which is preliminary data.</text>
</comment>
<proteinExistence type="predicted"/>
<name>A0A2A2D294_9ACTN</name>
<evidence type="ECO:0000313" key="1">
    <source>
        <dbReference type="EMBL" id="PAU46553.1"/>
    </source>
</evidence>
<keyword evidence="2" id="KW-1185">Reference proteome</keyword>
<organism evidence="1 2">
    <name type="scientific">Streptomyces albireticuli</name>
    <dbReference type="NCBI Taxonomy" id="1940"/>
    <lineage>
        <taxon>Bacteria</taxon>
        <taxon>Bacillati</taxon>
        <taxon>Actinomycetota</taxon>
        <taxon>Actinomycetes</taxon>
        <taxon>Kitasatosporales</taxon>
        <taxon>Streptomycetaceae</taxon>
        <taxon>Streptomyces</taxon>
    </lineage>
</organism>
<protein>
    <submittedName>
        <fullName evidence="1">Uncharacterized protein</fullName>
    </submittedName>
</protein>
<reference evidence="1 2" key="1">
    <citation type="submission" date="2017-08" db="EMBL/GenBank/DDBJ databases">
        <title>Genome sequence of Streptomyces albireticuli NRRL B-1670.</title>
        <authorList>
            <person name="Graham D.E."/>
            <person name="Mahan K.M."/>
            <person name="Klingeman D.M."/>
            <person name="Hettich R.L."/>
            <person name="Parry R.J."/>
            <person name="Spain J.C."/>
        </authorList>
    </citation>
    <scope>NUCLEOTIDE SEQUENCE [LARGE SCALE GENOMIC DNA]</scope>
    <source>
        <strain evidence="1 2">NRRL B-1670</strain>
    </source>
</reference>
<evidence type="ECO:0000313" key="2">
    <source>
        <dbReference type="Proteomes" id="UP000218944"/>
    </source>
</evidence>